<gene>
    <name evidence="1" type="ORF">A2934_00890</name>
</gene>
<protein>
    <submittedName>
        <fullName evidence="1">Uncharacterized protein</fullName>
    </submittedName>
</protein>
<dbReference type="EMBL" id="MHQO01000067">
    <property type="protein sequence ID" value="OHA04876.1"/>
    <property type="molecule type" value="Genomic_DNA"/>
</dbReference>
<comment type="caution">
    <text evidence="1">The sequence shown here is derived from an EMBL/GenBank/DDBJ whole genome shotgun (WGS) entry which is preliminary data.</text>
</comment>
<name>A0A1G2KZF5_9BACT</name>
<sequence>MTKNGVLIGYGFTAIKLKFHGVAVHDGGDKKTIDVDAVEILYDMAGRNIFLASYRTRLSGFERFMARLFSHRSDEKRKIVLGTELGEGFVLSLLTRRFMAHLLELPKGCIAGQTQNENGAIELPFDKDPFDELSRAELK</sequence>
<dbReference type="Proteomes" id="UP000177982">
    <property type="component" value="Unassembled WGS sequence"/>
</dbReference>
<dbReference type="AlphaFoldDB" id="A0A1G2KZF5"/>
<proteinExistence type="predicted"/>
<accession>A0A1G2KZF5</accession>
<organism evidence="1 2">
    <name type="scientific">Candidatus Sungbacteria bacterium RIFCSPLOWO2_01_FULL_47_10</name>
    <dbReference type="NCBI Taxonomy" id="1802276"/>
    <lineage>
        <taxon>Bacteria</taxon>
        <taxon>Candidatus Sungiibacteriota</taxon>
    </lineage>
</organism>
<evidence type="ECO:0000313" key="1">
    <source>
        <dbReference type="EMBL" id="OHA04876.1"/>
    </source>
</evidence>
<evidence type="ECO:0000313" key="2">
    <source>
        <dbReference type="Proteomes" id="UP000177982"/>
    </source>
</evidence>
<reference evidence="1 2" key="1">
    <citation type="journal article" date="2016" name="Nat. Commun.">
        <title>Thousands of microbial genomes shed light on interconnected biogeochemical processes in an aquifer system.</title>
        <authorList>
            <person name="Anantharaman K."/>
            <person name="Brown C.T."/>
            <person name="Hug L.A."/>
            <person name="Sharon I."/>
            <person name="Castelle C.J."/>
            <person name="Probst A.J."/>
            <person name="Thomas B.C."/>
            <person name="Singh A."/>
            <person name="Wilkins M.J."/>
            <person name="Karaoz U."/>
            <person name="Brodie E.L."/>
            <person name="Williams K.H."/>
            <person name="Hubbard S.S."/>
            <person name="Banfield J.F."/>
        </authorList>
    </citation>
    <scope>NUCLEOTIDE SEQUENCE [LARGE SCALE GENOMIC DNA]</scope>
</reference>